<reference evidence="1 2" key="1">
    <citation type="journal article" date="2019" name="Sci. Rep.">
        <title>Orb-weaving spider Araneus ventricosus genome elucidates the spidroin gene catalogue.</title>
        <authorList>
            <person name="Kono N."/>
            <person name="Nakamura H."/>
            <person name="Ohtoshi R."/>
            <person name="Moran D.A.P."/>
            <person name="Shinohara A."/>
            <person name="Yoshida Y."/>
            <person name="Fujiwara M."/>
            <person name="Mori M."/>
            <person name="Tomita M."/>
            <person name="Arakawa K."/>
        </authorList>
    </citation>
    <scope>NUCLEOTIDE SEQUENCE [LARGE SCALE GENOMIC DNA]</scope>
</reference>
<name>A0A4Y2CRH5_ARAVE</name>
<proteinExistence type="predicted"/>
<evidence type="ECO:0000313" key="2">
    <source>
        <dbReference type="Proteomes" id="UP000499080"/>
    </source>
</evidence>
<dbReference type="EMBL" id="BGPR01000230">
    <property type="protein sequence ID" value="GBM06516.1"/>
    <property type="molecule type" value="Genomic_DNA"/>
</dbReference>
<accession>A0A4Y2CRH5</accession>
<keyword evidence="2" id="KW-1185">Reference proteome</keyword>
<evidence type="ECO:0000313" key="1">
    <source>
        <dbReference type="EMBL" id="GBM06516.1"/>
    </source>
</evidence>
<comment type="caution">
    <text evidence="1">The sequence shown here is derived from an EMBL/GenBank/DDBJ whole genome shotgun (WGS) entry which is preliminary data.</text>
</comment>
<dbReference type="Proteomes" id="UP000499080">
    <property type="component" value="Unassembled WGS sequence"/>
</dbReference>
<protein>
    <submittedName>
        <fullName evidence="1">Uncharacterized protein</fullName>
    </submittedName>
</protein>
<sequence>MKAADLYLKPVFRCNSVERVERRDRFLNPFLPVAGGEDTQSKGSYFALQGLHEGYFRMDLESLNRGQMWKMTPEPAAPLQTSALHQWQPKINLEGYRRKSGLELVILRSRSRDSATSRAGFIHFYALG</sequence>
<gene>
    <name evidence="1" type="ORF">AVEN_150355_1</name>
</gene>
<dbReference type="AlphaFoldDB" id="A0A4Y2CRH5"/>
<organism evidence="1 2">
    <name type="scientific">Araneus ventricosus</name>
    <name type="common">Orbweaver spider</name>
    <name type="synonym">Epeira ventricosa</name>
    <dbReference type="NCBI Taxonomy" id="182803"/>
    <lineage>
        <taxon>Eukaryota</taxon>
        <taxon>Metazoa</taxon>
        <taxon>Ecdysozoa</taxon>
        <taxon>Arthropoda</taxon>
        <taxon>Chelicerata</taxon>
        <taxon>Arachnida</taxon>
        <taxon>Araneae</taxon>
        <taxon>Araneomorphae</taxon>
        <taxon>Entelegynae</taxon>
        <taxon>Araneoidea</taxon>
        <taxon>Araneidae</taxon>
        <taxon>Araneus</taxon>
    </lineage>
</organism>